<organism evidence="2 3">
    <name type="scientific">Pristionchus fissidentatus</name>
    <dbReference type="NCBI Taxonomy" id="1538716"/>
    <lineage>
        <taxon>Eukaryota</taxon>
        <taxon>Metazoa</taxon>
        <taxon>Ecdysozoa</taxon>
        <taxon>Nematoda</taxon>
        <taxon>Chromadorea</taxon>
        <taxon>Rhabditida</taxon>
        <taxon>Rhabditina</taxon>
        <taxon>Diplogasteromorpha</taxon>
        <taxon>Diplogasteroidea</taxon>
        <taxon>Neodiplogasteridae</taxon>
        <taxon>Pristionchus</taxon>
    </lineage>
</organism>
<keyword evidence="3" id="KW-1185">Reference proteome</keyword>
<feature type="transmembrane region" description="Helical" evidence="1">
    <location>
        <begin position="81"/>
        <end position="104"/>
    </location>
</feature>
<keyword evidence="1" id="KW-1133">Transmembrane helix</keyword>
<dbReference type="Proteomes" id="UP001432322">
    <property type="component" value="Unassembled WGS sequence"/>
</dbReference>
<name>A0AAV5VUD4_9BILA</name>
<keyword evidence="1" id="KW-0472">Membrane</keyword>
<dbReference type="PANTHER" id="PTHR22718:SF25">
    <property type="entry name" value="G-PROTEIN COUPLED RECEPTORS FAMILY 1 PROFILE DOMAIN-CONTAINING PROTEIN"/>
    <property type="match status" value="1"/>
</dbReference>
<evidence type="ECO:0000313" key="2">
    <source>
        <dbReference type="EMBL" id="GMT21369.1"/>
    </source>
</evidence>
<dbReference type="EMBL" id="BTSY01000004">
    <property type="protein sequence ID" value="GMT21369.1"/>
    <property type="molecule type" value="Genomic_DNA"/>
</dbReference>
<evidence type="ECO:0000313" key="3">
    <source>
        <dbReference type="Proteomes" id="UP001432322"/>
    </source>
</evidence>
<accession>A0AAV5VUD4</accession>
<dbReference type="PANTHER" id="PTHR22718">
    <property type="entry name" value="SERPENTINE RECEPTOR, CLASS X"/>
    <property type="match status" value="1"/>
</dbReference>
<dbReference type="AlphaFoldDB" id="A0AAV5VUD4"/>
<keyword evidence="1" id="KW-0812">Transmembrane</keyword>
<gene>
    <name evidence="2" type="ORF">PFISCL1PPCAC_12666</name>
</gene>
<feature type="transmembrane region" description="Helical" evidence="1">
    <location>
        <begin position="116"/>
        <end position="134"/>
    </location>
</feature>
<feature type="non-terminal residue" evidence="2">
    <location>
        <position position="138"/>
    </location>
</feature>
<proteinExistence type="predicted"/>
<evidence type="ECO:0008006" key="4">
    <source>
        <dbReference type="Google" id="ProtNLM"/>
    </source>
</evidence>
<sequence>MPAKYFRRDLKIYYNHCEKTSPALEVVLACLMYLTYACTVAVLLFYILIFIFLRRNQSAKFSRDKIQTKTSVQMKLLRQSLFVFILYSGSNFCVLLLTNIGIGTRSIFEVAYAENLLNLSIAAVYPICFLSMSGEMKR</sequence>
<protein>
    <recommendedName>
        <fullName evidence="4">G protein-coupled receptor</fullName>
    </recommendedName>
</protein>
<comment type="caution">
    <text evidence="2">The sequence shown here is derived from an EMBL/GenBank/DDBJ whole genome shotgun (WGS) entry which is preliminary data.</text>
</comment>
<feature type="transmembrane region" description="Helical" evidence="1">
    <location>
        <begin position="26"/>
        <end position="53"/>
    </location>
</feature>
<reference evidence="2" key="1">
    <citation type="submission" date="2023-10" db="EMBL/GenBank/DDBJ databases">
        <title>Genome assembly of Pristionchus species.</title>
        <authorList>
            <person name="Yoshida K."/>
            <person name="Sommer R.J."/>
        </authorList>
    </citation>
    <scope>NUCLEOTIDE SEQUENCE</scope>
    <source>
        <strain evidence="2">RS5133</strain>
    </source>
</reference>
<evidence type="ECO:0000256" key="1">
    <source>
        <dbReference type="SAM" id="Phobius"/>
    </source>
</evidence>